<evidence type="ECO:0000313" key="4">
    <source>
        <dbReference type="Proteomes" id="UP001165082"/>
    </source>
</evidence>
<feature type="transmembrane region" description="Helical" evidence="1">
    <location>
        <begin position="373"/>
        <end position="392"/>
    </location>
</feature>
<dbReference type="Proteomes" id="UP001165082">
    <property type="component" value="Unassembled WGS sequence"/>
</dbReference>
<reference evidence="3" key="1">
    <citation type="submission" date="2022-07" db="EMBL/GenBank/DDBJ databases">
        <title>Genome analysis of Parmales, a sister group of diatoms, reveals the evolutionary specialization of diatoms from phago-mixotrophs to photoautotrophs.</title>
        <authorList>
            <person name="Ban H."/>
            <person name="Sato S."/>
            <person name="Yoshikawa S."/>
            <person name="Kazumasa Y."/>
            <person name="Nakamura Y."/>
            <person name="Ichinomiya M."/>
            <person name="Saitoh K."/>
            <person name="Sato N."/>
            <person name="Blanc-Mathieu R."/>
            <person name="Endo H."/>
            <person name="Kuwata A."/>
            <person name="Ogata H."/>
        </authorList>
    </citation>
    <scope>NUCLEOTIDE SEQUENCE</scope>
</reference>
<keyword evidence="1" id="KW-0812">Transmembrane</keyword>
<dbReference type="InterPro" id="IPR051044">
    <property type="entry name" value="MAG_DAG_Lipase"/>
</dbReference>
<proteinExistence type="predicted"/>
<dbReference type="Pfam" id="PF12146">
    <property type="entry name" value="Hydrolase_4"/>
    <property type="match status" value="1"/>
</dbReference>
<name>A0A9W7G339_9STRA</name>
<dbReference type="EMBL" id="BRXZ01007661">
    <property type="protein sequence ID" value="GMI31280.1"/>
    <property type="molecule type" value="Genomic_DNA"/>
</dbReference>
<evidence type="ECO:0000259" key="2">
    <source>
        <dbReference type="Pfam" id="PF12146"/>
    </source>
</evidence>
<dbReference type="Gene3D" id="3.40.50.1820">
    <property type="entry name" value="alpha/beta hydrolase"/>
    <property type="match status" value="1"/>
</dbReference>
<comment type="caution">
    <text evidence="3">The sequence shown here is derived from an EMBL/GenBank/DDBJ whole genome shotgun (WGS) entry which is preliminary data.</text>
</comment>
<evidence type="ECO:0000313" key="3">
    <source>
        <dbReference type="EMBL" id="GMI31280.1"/>
    </source>
</evidence>
<dbReference type="InterPro" id="IPR022742">
    <property type="entry name" value="Hydrolase_4"/>
</dbReference>
<dbReference type="InterPro" id="IPR029058">
    <property type="entry name" value="AB_hydrolase_fold"/>
</dbReference>
<gene>
    <name evidence="3" type="ORF">TrRE_jg7372</name>
</gene>
<protein>
    <recommendedName>
        <fullName evidence="2">Serine aminopeptidase S33 domain-containing protein</fullName>
    </recommendedName>
</protein>
<dbReference type="PANTHER" id="PTHR11614">
    <property type="entry name" value="PHOSPHOLIPASE-RELATED"/>
    <property type="match status" value="1"/>
</dbReference>
<keyword evidence="1" id="KW-0472">Membrane</keyword>
<dbReference type="OrthoDB" id="2498029at2759"/>
<keyword evidence="4" id="KW-1185">Reference proteome</keyword>
<sequence length="397" mass="43315">MSNTFPTPSSSTLFATAQSFLSSSTCTLSSFTTSDGLPLSTLSCAPSSKPNGETILFMTGWNESYIKYWEFLRRLTSQGYKVLTLDHRSQGFSGRTLSVRDVSHVSDFELYVSDASEYALSSFFGPAGCGAKISIIGHSMGGLVALKLAERLGTSRVHSVSTVAPMICFKTPPFPWAVAGVLGKVLPSLGLGEDYTVGFPKEGWEPELMNWPKECSHDVERNGCWARQQEKDPIVTLAGPSNTWVNAAWNACEGFLKSYASPGCGRYPVPWIMIRPTDDRFVHVGSQEVFCSMQRGGGRVVKVLGAYHEALVECDEIREGVLGEIEGFVRAHHEGKEGREEMYEEVELRPAIPDLPEFQVRKMQKKGGGNGNIATLTVVIAAAVAIGGAVWLRGRRI</sequence>
<evidence type="ECO:0000256" key="1">
    <source>
        <dbReference type="SAM" id="Phobius"/>
    </source>
</evidence>
<organism evidence="3 4">
    <name type="scientific">Triparma retinervis</name>
    <dbReference type="NCBI Taxonomy" id="2557542"/>
    <lineage>
        <taxon>Eukaryota</taxon>
        <taxon>Sar</taxon>
        <taxon>Stramenopiles</taxon>
        <taxon>Ochrophyta</taxon>
        <taxon>Bolidophyceae</taxon>
        <taxon>Parmales</taxon>
        <taxon>Triparmaceae</taxon>
        <taxon>Triparma</taxon>
    </lineage>
</organism>
<dbReference type="SUPFAM" id="SSF53474">
    <property type="entry name" value="alpha/beta-Hydrolases"/>
    <property type="match status" value="1"/>
</dbReference>
<keyword evidence="1" id="KW-1133">Transmembrane helix</keyword>
<dbReference type="AlphaFoldDB" id="A0A9W7G339"/>
<feature type="domain" description="Serine aminopeptidase S33" evidence="2">
    <location>
        <begin position="53"/>
        <end position="315"/>
    </location>
</feature>
<accession>A0A9W7G339</accession>